<feature type="domain" description="Cyclin-like" evidence="7">
    <location>
        <begin position="350"/>
        <end position="438"/>
    </location>
</feature>
<evidence type="ECO:0000313" key="9">
    <source>
        <dbReference type="EMBL" id="KAK4481316.1"/>
    </source>
</evidence>
<keyword evidence="2" id="KW-0132">Cell division</keyword>
<dbReference type="InterPro" id="IPR006671">
    <property type="entry name" value="Cyclin_N"/>
</dbReference>
<dbReference type="Pfam" id="PF02984">
    <property type="entry name" value="Cyclin_C"/>
    <property type="match status" value="1"/>
</dbReference>
<gene>
    <name evidence="9" type="ORF">RD792_012201</name>
</gene>
<dbReference type="PANTHER" id="PTHR10177">
    <property type="entry name" value="CYCLINS"/>
    <property type="match status" value="1"/>
</dbReference>
<comment type="similarity">
    <text evidence="1">Belongs to the cyclin family. Cyclin AB subfamily.</text>
</comment>
<protein>
    <recommendedName>
        <fullName evidence="11">Cyclin N-terminal domain-containing protein</fullName>
    </recommendedName>
</protein>
<dbReference type="Pfam" id="PF00134">
    <property type="entry name" value="Cyclin_N"/>
    <property type="match status" value="1"/>
</dbReference>
<dbReference type="InterPro" id="IPR048258">
    <property type="entry name" value="Cyclins_cyclin-box"/>
</dbReference>
<evidence type="ECO:0000256" key="3">
    <source>
        <dbReference type="ARBA" id="ARBA00023127"/>
    </source>
</evidence>
<evidence type="ECO:0000256" key="2">
    <source>
        <dbReference type="ARBA" id="ARBA00022618"/>
    </source>
</evidence>
<dbReference type="Gene3D" id="1.10.472.10">
    <property type="entry name" value="Cyclin-like"/>
    <property type="match status" value="2"/>
</dbReference>
<dbReference type="Proteomes" id="UP001291926">
    <property type="component" value="Unassembled WGS sequence"/>
</dbReference>
<comment type="caution">
    <text evidence="9">The sequence shown here is derived from an EMBL/GenBank/DDBJ whole genome shotgun (WGS) entry which is preliminary data.</text>
</comment>
<feature type="domain" description="Cyclin-like" evidence="7">
    <location>
        <begin position="253"/>
        <end position="337"/>
    </location>
</feature>
<dbReference type="SMART" id="SM00385">
    <property type="entry name" value="CYCLIN"/>
    <property type="match status" value="2"/>
</dbReference>
<evidence type="ECO:0000256" key="6">
    <source>
        <dbReference type="SAM" id="MobiDB-lite"/>
    </source>
</evidence>
<dbReference type="CDD" id="cd20506">
    <property type="entry name" value="CYCLIN_AtCycA-like_rpt2"/>
    <property type="match status" value="1"/>
</dbReference>
<name>A0ABR0CXM4_9LAMI</name>
<evidence type="ECO:0000256" key="1">
    <source>
        <dbReference type="ARBA" id="ARBA00006955"/>
    </source>
</evidence>
<dbReference type="InterPro" id="IPR013763">
    <property type="entry name" value="Cyclin-like_dom"/>
</dbReference>
<evidence type="ECO:0000259" key="8">
    <source>
        <dbReference type="SMART" id="SM01332"/>
    </source>
</evidence>
<feature type="compositionally biased region" description="Polar residues" evidence="6">
    <location>
        <begin position="42"/>
        <end position="58"/>
    </location>
</feature>
<dbReference type="SUPFAM" id="SSF47954">
    <property type="entry name" value="Cyclin-like"/>
    <property type="match status" value="2"/>
</dbReference>
<dbReference type="InterPro" id="IPR036915">
    <property type="entry name" value="Cyclin-like_sf"/>
</dbReference>
<dbReference type="SMART" id="SM01332">
    <property type="entry name" value="Cyclin_C"/>
    <property type="match status" value="1"/>
</dbReference>
<evidence type="ECO:0000256" key="4">
    <source>
        <dbReference type="ARBA" id="ARBA00023306"/>
    </source>
</evidence>
<feature type="region of interest" description="Disordered" evidence="6">
    <location>
        <begin position="1"/>
        <end position="62"/>
    </location>
</feature>
<proteinExistence type="inferred from homology"/>
<accession>A0ABR0CXM4</accession>
<sequence>MASAAGARRSTTSSLAKRHASDNVGKVVTSAAGGKKRPALANVTNQKQGSGSFNSGRPESSKIVPCSSKIISIKKGSSTSVNTSISGTTLPPSSSVKQNIVAASKATSIPKSDVLLSKPNVQISCSMDVCQDQSDAFSVSMDDSMSTCDSLKSPQIEYMDCNEIEAVDSIQRKASKMEIAGSICKRDILSAADSDDQIADVDDNMDDPQLCATMACDIYKHLRASEAKKRPATNFMEKVQKDINPSMRAILIDWLVEVAEEYRLVPDTLYLTINYIDRYLSGNVMDRQRLQLLGVACMMIASKYEEICAPQVEEFCYITDNTYFKDEVLQMESAVLNYLKFEMTAPTTKCFLRRFVRAAQGVNEGPLLQFECLVNYIAELSLLEYSMLCFAPSLIAASSIFLAKFVLTPSKSPWTSTLRHYTLYEPSDLRDCVLALHGLCCNNQNSTLPAIREKYSQHKYKFVAKKYVPPQSIPQEFFHNLSSSSS</sequence>
<reference evidence="9 10" key="1">
    <citation type="journal article" date="2023" name="bioRxiv">
        <title>Genome report: Whole genome sequence and annotation of Penstemon davidsonii.</title>
        <authorList>
            <person name="Ostevik K.L."/>
            <person name="Alabady M."/>
            <person name="Zhang M."/>
            <person name="Rausher M.D."/>
        </authorList>
    </citation>
    <scope>NUCLEOTIDE SEQUENCE [LARGE SCALE GENOMIC DNA]</scope>
    <source>
        <strain evidence="9">DNT005</strain>
        <tissue evidence="9">Whole leaf</tissue>
    </source>
</reference>
<dbReference type="InterPro" id="IPR046965">
    <property type="entry name" value="Cyclin_A/B-like"/>
</dbReference>
<dbReference type="CDD" id="cd20562">
    <property type="entry name" value="CYCLIN_AtCycA_like_rpt1"/>
    <property type="match status" value="1"/>
</dbReference>
<dbReference type="PIRSF" id="PIRSF001771">
    <property type="entry name" value="Cyclin_A_B_D_E"/>
    <property type="match status" value="1"/>
</dbReference>
<evidence type="ECO:0008006" key="11">
    <source>
        <dbReference type="Google" id="ProtNLM"/>
    </source>
</evidence>
<feature type="compositionally biased region" description="Low complexity" evidence="6">
    <location>
        <begin position="1"/>
        <end position="14"/>
    </location>
</feature>
<dbReference type="InterPro" id="IPR004367">
    <property type="entry name" value="Cyclin_C-dom"/>
</dbReference>
<dbReference type="EMBL" id="JAYDYQ010002685">
    <property type="protein sequence ID" value="KAK4481316.1"/>
    <property type="molecule type" value="Genomic_DNA"/>
</dbReference>
<organism evidence="9 10">
    <name type="scientific">Penstemon davidsonii</name>
    <dbReference type="NCBI Taxonomy" id="160366"/>
    <lineage>
        <taxon>Eukaryota</taxon>
        <taxon>Viridiplantae</taxon>
        <taxon>Streptophyta</taxon>
        <taxon>Embryophyta</taxon>
        <taxon>Tracheophyta</taxon>
        <taxon>Spermatophyta</taxon>
        <taxon>Magnoliopsida</taxon>
        <taxon>eudicotyledons</taxon>
        <taxon>Gunneridae</taxon>
        <taxon>Pentapetalae</taxon>
        <taxon>asterids</taxon>
        <taxon>lamiids</taxon>
        <taxon>Lamiales</taxon>
        <taxon>Plantaginaceae</taxon>
        <taxon>Cheloneae</taxon>
        <taxon>Penstemon</taxon>
    </lineage>
</organism>
<dbReference type="InterPro" id="IPR039361">
    <property type="entry name" value="Cyclin"/>
</dbReference>
<feature type="domain" description="Cyclin C-terminal" evidence="8">
    <location>
        <begin position="346"/>
        <end position="469"/>
    </location>
</feature>
<evidence type="ECO:0000256" key="5">
    <source>
        <dbReference type="RuleBase" id="RU000383"/>
    </source>
</evidence>
<keyword evidence="4" id="KW-0131">Cell cycle</keyword>
<keyword evidence="10" id="KW-1185">Reference proteome</keyword>
<evidence type="ECO:0000259" key="7">
    <source>
        <dbReference type="SMART" id="SM00385"/>
    </source>
</evidence>
<dbReference type="PROSITE" id="PS00292">
    <property type="entry name" value="CYCLINS"/>
    <property type="match status" value="1"/>
</dbReference>
<evidence type="ECO:0000313" key="10">
    <source>
        <dbReference type="Proteomes" id="UP001291926"/>
    </source>
</evidence>
<keyword evidence="3 5" id="KW-0195">Cyclin</keyword>